<comment type="caution">
    <text evidence="1">The sequence shown here is derived from an EMBL/GenBank/DDBJ whole genome shotgun (WGS) entry which is preliminary data.</text>
</comment>
<gene>
    <name evidence="1" type="ORF">BpHYR1_021112</name>
</gene>
<dbReference type="EMBL" id="REGN01001561">
    <property type="protein sequence ID" value="RNA33889.1"/>
    <property type="molecule type" value="Genomic_DNA"/>
</dbReference>
<evidence type="ECO:0000313" key="1">
    <source>
        <dbReference type="EMBL" id="RNA33889.1"/>
    </source>
</evidence>
<evidence type="ECO:0000313" key="2">
    <source>
        <dbReference type="Proteomes" id="UP000276133"/>
    </source>
</evidence>
<proteinExistence type="predicted"/>
<reference evidence="1 2" key="1">
    <citation type="journal article" date="2018" name="Sci. Rep.">
        <title>Genomic signatures of local adaptation to the degree of environmental predictability in rotifers.</title>
        <authorList>
            <person name="Franch-Gras L."/>
            <person name="Hahn C."/>
            <person name="Garcia-Roger E.M."/>
            <person name="Carmona M.J."/>
            <person name="Serra M."/>
            <person name="Gomez A."/>
        </authorList>
    </citation>
    <scope>NUCLEOTIDE SEQUENCE [LARGE SCALE GENOMIC DNA]</scope>
    <source>
        <strain evidence="1">HYR1</strain>
    </source>
</reference>
<dbReference type="AlphaFoldDB" id="A0A3M7SDT3"/>
<name>A0A3M7SDT3_BRAPC</name>
<sequence>MAKNWIFKQPLLNCALLIAFSSDNLLVITLVDGKALGTRLAIGQLDRLGRHCRVQTQTSRDQIVRLRVLEDLVAALAMARSGAALATTLPVHCVQTQVKLFILHGANVVEIFWQGRLWINVVQVPLERLALEPLSQLDPWTQIASVYQVQVRHNLVKVLGVLVCPDVDKAPVVLENDAISSAWKSVRRLLSEHVTHVTARRNEQLAAAHPNPERHLQVLGAPHVHAVVVGADVVEKLALYGKQAAGHGGGAQGSRVVVLAPLVLALGNGHPIEHKVRVKATIGHLGAGQVLEGLVRDHIYDRTGHRAPVPLHLGQQRLQPAPGCFDVRVQKGHGGARGRLCSSQPRSHQAHALRIAQDFHLDRQTLGKCVQCLVQVVAALARVVH</sequence>
<protein>
    <submittedName>
        <fullName evidence="1">Uncharacterized protein</fullName>
    </submittedName>
</protein>
<dbReference type="Proteomes" id="UP000276133">
    <property type="component" value="Unassembled WGS sequence"/>
</dbReference>
<accession>A0A3M7SDT3</accession>
<keyword evidence="2" id="KW-1185">Reference proteome</keyword>
<organism evidence="1 2">
    <name type="scientific">Brachionus plicatilis</name>
    <name type="common">Marine rotifer</name>
    <name type="synonym">Brachionus muelleri</name>
    <dbReference type="NCBI Taxonomy" id="10195"/>
    <lineage>
        <taxon>Eukaryota</taxon>
        <taxon>Metazoa</taxon>
        <taxon>Spiralia</taxon>
        <taxon>Gnathifera</taxon>
        <taxon>Rotifera</taxon>
        <taxon>Eurotatoria</taxon>
        <taxon>Monogononta</taxon>
        <taxon>Pseudotrocha</taxon>
        <taxon>Ploima</taxon>
        <taxon>Brachionidae</taxon>
        <taxon>Brachionus</taxon>
    </lineage>
</organism>